<reference evidence="2 3" key="1">
    <citation type="journal article" date="2023" name="Nat. Commun.">
        <title>Origin of minicircular mitochondrial genomes in red algae.</title>
        <authorList>
            <person name="Lee Y."/>
            <person name="Cho C.H."/>
            <person name="Lee Y.M."/>
            <person name="Park S.I."/>
            <person name="Yang J.H."/>
            <person name="West J.A."/>
            <person name="Bhattacharya D."/>
            <person name="Yoon H.S."/>
        </authorList>
    </citation>
    <scope>NUCLEOTIDE SEQUENCE [LARGE SCALE GENOMIC DNA]</scope>
    <source>
        <strain evidence="2 3">CCMP1338</strain>
        <tissue evidence="2">Whole cell</tissue>
    </source>
</reference>
<evidence type="ECO:0000256" key="1">
    <source>
        <dbReference type="SAM" id="MobiDB-lite"/>
    </source>
</evidence>
<sequence>MIVLTSDDSMTTQIENLRKENAAIVKQAREGRDKLSLYRVKFQQKERDSMQLERLLDEKTGTIKEVEETVENLRITKETLTKQEINVRKEIEMTSTFRQCAMGNFDRLQETLKQQEAELRARQESLTRSRDPGIENGLGMSPKRRKLLNDARATIAANEKRMRAMEDENKSLDAQLEKLREDSAERQALRTGIEGNCSDLDVLKRKYEAEKTKRDLMETELRELQNAGAMHFAAAEKKLRLAQEELQKERAVRETLTSEILKAKAKMEEMNSKTAQDRITPSRLRGVDIASPVGGKSPYTETDSAESKWLA</sequence>
<feature type="region of interest" description="Disordered" evidence="1">
    <location>
        <begin position="122"/>
        <end position="141"/>
    </location>
</feature>
<feature type="compositionally biased region" description="Basic and acidic residues" evidence="1">
    <location>
        <begin position="122"/>
        <end position="133"/>
    </location>
</feature>
<evidence type="ECO:0000313" key="2">
    <source>
        <dbReference type="EMBL" id="KAJ8907877.1"/>
    </source>
</evidence>
<dbReference type="EMBL" id="JAMWBK010000002">
    <property type="protein sequence ID" value="KAJ8907877.1"/>
    <property type="molecule type" value="Genomic_DNA"/>
</dbReference>
<organism evidence="2 3">
    <name type="scientific">Rhodosorus marinus</name>
    <dbReference type="NCBI Taxonomy" id="101924"/>
    <lineage>
        <taxon>Eukaryota</taxon>
        <taxon>Rhodophyta</taxon>
        <taxon>Stylonematophyceae</taxon>
        <taxon>Stylonematales</taxon>
        <taxon>Stylonemataceae</taxon>
        <taxon>Rhodosorus</taxon>
    </lineage>
</organism>
<protein>
    <submittedName>
        <fullName evidence="2">Uncharacterized protein</fullName>
    </submittedName>
</protein>
<dbReference type="Proteomes" id="UP001157974">
    <property type="component" value="Unassembled WGS sequence"/>
</dbReference>
<gene>
    <name evidence="2" type="ORF">NDN08_007981</name>
</gene>
<evidence type="ECO:0000313" key="3">
    <source>
        <dbReference type="Proteomes" id="UP001157974"/>
    </source>
</evidence>
<proteinExistence type="predicted"/>
<accession>A0AAV8V2P4</accession>
<comment type="caution">
    <text evidence="2">The sequence shown here is derived from an EMBL/GenBank/DDBJ whole genome shotgun (WGS) entry which is preliminary data.</text>
</comment>
<keyword evidence="3" id="KW-1185">Reference proteome</keyword>
<feature type="region of interest" description="Disordered" evidence="1">
    <location>
        <begin position="267"/>
        <end position="311"/>
    </location>
</feature>
<dbReference type="AlphaFoldDB" id="A0AAV8V2P4"/>
<name>A0AAV8V2P4_9RHOD</name>